<evidence type="ECO:0000259" key="6">
    <source>
        <dbReference type="Pfam" id="PF00460"/>
    </source>
</evidence>
<dbReference type="InterPro" id="IPR011491">
    <property type="entry name" value="FlgE_D2"/>
</dbReference>
<dbReference type="InterPro" id="IPR020013">
    <property type="entry name" value="Flagellar_FlgE/F/G"/>
</dbReference>
<reference evidence="10" key="1">
    <citation type="submission" date="2006-06" db="EMBL/GenBank/DDBJ databases">
        <title>Complete sequence of chromosome of Chelativorans sp. BNC1.</title>
        <authorList>
            <consortium name="US DOE Joint Genome Institute"/>
            <person name="Copeland A."/>
            <person name="Lucas S."/>
            <person name="Lapidus A."/>
            <person name="Barry K."/>
            <person name="Detter J.C."/>
            <person name="Glavina del Rio T."/>
            <person name="Hammon N."/>
            <person name="Israni S."/>
            <person name="Dalin E."/>
            <person name="Tice H."/>
            <person name="Pitluck S."/>
            <person name="Chertkov O."/>
            <person name="Brettin T."/>
            <person name="Bruce D."/>
            <person name="Han C."/>
            <person name="Tapia R."/>
            <person name="Gilna P."/>
            <person name="Schmutz J."/>
            <person name="Larimer F."/>
            <person name="Land M."/>
            <person name="Hauser L."/>
            <person name="Kyrpides N."/>
            <person name="Mikhailova N."/>
            <person name="Richardson P."/>
        </authorList>
    </citation>
    <scope>NUCLEOTIDE SEQUENCE</scope>
    <source>
        <strain evidence="10">BNC1</strain>
    </source>
</reference>
<dbReference type="PANTHER" id="PTHR30435">
    <property type="entry name" value="FLAGELLAR PROTEIN"/>
    <property type="match status" value="1"/>
</dbReference>
<dbReference type="GO" id="GO:0005829">
    <property type="term" value="C:cytosol"/>
    <property type="evidence" value="ECO:0007669"/>
    <property type="project" value="TreeGrafter"/>
</dbReference>
<comment type="subcellular location">
    <subcellularLocation>
        <location evidence="1 5">Bacterial flagellum basal body</location>
    </subcellularLocation>
</comment>
<comment type="similarity">
    <text evidence="2 5">Belongs to the flagella basal body rod proteins family.</text>
</comment>
<evidence type="ECO:0000256" key="3">
    <source>
        <dbReference type="ARBA" id="ARBA00019015"/>
    </source>
</evidence>
<evidence type="ECO:0000256" key="1">
    <source>
        <dbReference type="ARBA" id="ARBA00004117"/>
    </source>
</evidence>
<evidence type="ECO:0000259" key="9">
    <source>
        <dbReference type="Pfam" id="PF22692"/>
    </source>
</evidence>
<keyword evidence="10" id="KW-0969">Cilium</keyword>
<evidence type="ECO:0000256" key="4">
    <source>
        <dbReference type="ARBA" id="ARBA00023143"/>
    </source>
</evidence>
<dbReference type="InterPro" id="IPR001444">
    <property type="entry name" value="Flag_bb_rod_N"/>
</dbReference>
<dbReference type="Gene3D" id="2.60.98.20">
    <property type="entry name" value="Flagellar hook protein FlgE"/>
    <property type="match status" value="1"/>
</dbReference>
<dbReference type="InterPro" id="IPR019776">
    <property type="entry name" value="Flagellar_basal_body_rod_CS"/>
</dbReference>
<dbReference type="NCBIfam" id="TIGR03506">
    <property type="entry name" value="FlgEFG_subfam"/>
    <property type="match status" value="1"/>
</dbReference>
<keyword evidence="4 5" id="KW-0975">Bacterial flagellum</keyword>
<dbReference type="Pfam" id="PF22692">
    <property type="entry name" value="LlgE_F_G_D1"/>
    <property type="match status" value="1"/>
</dbReference>
<evidence type="ECO:0000256" key="2">
    <source>
        <dbReference type="ARBA" id="ARBA00009677"/>
    </source>
</evidence>
<dbReference type="HOGENOM" id="CLU_013687_2_3_5"/>
<dbReference type="SUPFAM" id="SSF117143">
    <property type="entry name" value="Flagellar hook protein flgE"/>
    <property type="match status" value="1"/>
</dbReference>
<dbReference type="Pfam" id="PF00460">
    <property type="entry name" value="Flg_bb_rod"/>
    <property type="match status" value="1"/>
</dbReference>
<dbReference type="STRING" id="266779.Meso_0279"/>
<comment type="function">
    <text evidence="5">A flexible structure which links the flagellar filament to the drive apparatus in the basal body.</text>
</comment>
<dbReference type="EMBL" id="CP000390">
    <property type="protein sequence ID" value="ABG61683.1"/>
    <property type="molecule type" value="Genomic_DNA"/>
</dbReference>
<dbReference type="InterPro" id="IPR037925">
    <property type="entry name" value="FlgE/F/G-like"/>
</dbReference>
<accession>Q11LP2</accession>
<dbReference type="PROSITE" id="PS00588">
    <property type="entry name" value="FLAGELLA_BB_ROD"/>
    <property type="match status" value="1"/>
</dbReference>
<organism evidence="10">
    <name type="scientific">Chelativorans sp. (strain BNC1)</name>
    <dbReference type="NCBI Taxonomy" id="266779"/>
    <lineage>
        <taxon>Bacteria</taxon>
        <taxon>Pseudomonadati</taxon>
        <taxon>Pseudomonadota</taxon>
        <taxon>Alphaproteobacteria</taxon>
        <taxon>Hyphomicrobiales</taxon>
        <taxon>Phyllobacteriaceae</taxon>
        <taxon>Chelativorans</taxon>
    </lineage>
</organism>
<evidence type="ECO:0000259" key="8">
    <source>
        <dbReference type="Pfam" id="PF07559"/>
    </source>
</evidence>
<keyword evidence="10" id="KW-0282">Flagellum</keyword>
<dbReference type="GO" id="GO:0009424">
    <property type="term" value="C:bacterial-type flagellum hook"/>
    <property type="evidence" value="ECO:0007669"/>
    <property type="project" value="TreeGrafter"/>
</dbReference>
<feature type="domain" description="Flagellar basal-body/hook protein C-terminal" evidence="7">
    <location>
        <begin position="376"/>
        <end position="420"/>
    </location>
</feature>
<dbReference type="GO" id="GO:0071978">
    <property type="term" value="P:bacterial-type flagellum-dependent swarming motility"/>
    <property type="evidence" value="ECO:0007669"/>
    <property type="project" value="TreeGrafter"/>
</dbReference>
<proteinExistence type="inferred from homology"/>
<dbReference type="InterPro" id="IPR037058">
    <property type="entry name" value="Falgellar_hook_FlgE_sf"/>
</dbReference>
<feature type="domain" description="Flagellar hook protein FlgE D2" evidence="8">
    <location>
        <begin position="183"/>
        <end position="301"/>
    </location>
</feature>
<dbReference type="OrthoDB" id="8372879at2"/>
<gene>
    <name evidence="10" type="ordered locus">Meso_0279</name>
</gene>
<evidence type="ECO:0000313" key="10">
    <source>
        <dbReference type="EMBL" id="ABG61683.1"/>
    </source>
</evidence>
<keyword evidence="10" id="KW-0966">Cell projection</keyword>
<protein>
    <recommendedName>
        <fullName evidence="3 5">Flagellar hook protein FlgE</fullName>
    </recommendedName>
</protein>
<dbReference type="PANTHER" id="PTHR30435:SF1">
    <property type="entry name" value="FLAGELLAR HOOK PROTEIN FLGE"/>
    <property type="match status" value="1"/>
</dbReference>
<dbReference type="AlphaFoldDB" id="Q11LP2"/>
<dbReference type="KEGG" id="mes:Meso_0279"/>
<evidence type="ECO:0000259" key="7">
    <source>
        <dbReference type="Pfam" id="PF06429"/>
    </source>
</evidence>
<dbReference type="Pfam" id="PF06429">
    <property type="entry name" value="Flg_bbr_C"/>
    <property type="match status" value="1"/>
</dbReference>
<feature type="domain" description="Flagellar hook protein FlgE/F/G-like D1" evidence="9">
    <location>
        <begin position="84"/>
        <end position="151"/>
    </location>
</feature>
<dbReference type="InterPro" id="IPR053967">
    <property type="entry name" value="LlgE_F_G-like_D1"/>
</dbReference>
<dbReference type="InterPro" id="IPR010930">
    <property type="entry name" value="Flg_bb/hook_C_dom"/>
</dbReference>
<dbReference type="eggNOG" id="COG1749">
    <property type="taxonomic scope" value="Bacteria"/>
</dbReference>
<evidence type="ECO:0000256" key="5">
    <source>
        <dbReference type="RuleBase" id="RU362116"/>
    </source>
</evidence>
<feature type="domain" description="Flagellar basal body rod protein N-terminal" evidence="6">
    <location>
        <begin position="7"/>
        <end position="37"/>
    </location>
</feature>
<name>Q11LP2_CHESB</name>
<sequence length="422" mass="43921">MSLYGMMKTGVSGMNAQANRLSTVADNIANSSTNGYKRATTEFSTLVVPGTQGSYNSGGVTSTVRNAVSAQGVLQYTTSITDLAVNGSGFFIVQGSNGQPYLTRAGSFVLDGDGRLVNSSGYQLMGYSYANGTPSATANGYAGLEPITIKQPELVATPSRNGVFSANLPLDAEIVDTGAGQSTAGDNTSTSEYSVKTSLVAYGNRGEQVLLDVYFTKTGDDEWEVAVFDRADATPDTGFPYASGPLATDQLTFDPTTGKLTGTSVTGVTIPVPGGDDLELDLSQLSQLDSGFQVYDAEVDGTPPTSIDSIEISAEGIVYAQYADGSFKPLYRIPLANVTSPDQLEVLSGNAFAETAASGAVRIGFAGSDGLGDIASGALESSNVDIAEELTSMIESQRSYTANSKVFQTGSDLMELLVNLKR</sequence>
<dbReference type="Pfam" id="PF07559">
    <property type="entry name" value="FlgE_D2"/>
    <property type="match status" value="1"/>
</dbReference>
<dbReference type="GO" id="GO:0009425">
    <property type="term" value="C:bacterial-type flagellum basal body"/>
    <property type="evidence" value="ECO:0007669"/>
    <property type="project" value="UniProtKB-SubCell"/>
</dbReference>